<feature type="signal peptide" evidence="1">
    <location>
        <begin position="1"/>
        <end position="19"/>
    </location>
</feature>
<evidence type="ECO:0000313" key="2">
    <source>
        <dbReference type="EMBL" id="MDU0113992.1"/>
    </source>
</evidence>
<dbReference type="EMBL" id="JAWCUA010000010">
    <property type="protein sequence ID" value="MDU0113992.1"/>
    <property type="molecule type" value="Genomic_DNA"/>
</dbReference>
<feature type="chain" id="PRO_5046000486" description="DUF3718 domain-containing protein" evidence="1">
    <location>
        <begin position="20"/>
        <end position="150"/>
    </location>
</feature>
<organism evidence="2 3">
    <name type="scientific">Psychrosphaera aquimarina</name>
    <dbReference type="NCBI Taxonomy" id="2044854"/>
    <lineage>
        <taxon>Bacteria</taxon>
        <taxon>Pseudomonadati</taxon>
        <taxon>Pseudomonadota</taxon>
        <taxon>Gammaproteobacteria</taxon>
        <taxon>Alteromonadales</taxon>
        <taxon>Pseudoalteromonadaceae</taxon>
        <taxon>Psychrosphaera</taxon>
    </lineage>
</organism>
<evidence type="ECO:0008006" key="4">
    <source>
        <dbReference type="Google" id="ProtNLM"/>
    </source>
</evidence>
<evidence type="ECO:0000256" key="1">
    <source>
        <dbReference type="SAM" id="SignalP"/>
    </source>
</evidence>
<protein>
    <recommendedName>
        <fullName evidence="4">DUF3718 domain-containing protein</fullName>
    </recommendedName>
</protein>
<keyword evidence="3" id="KW-1185">Reference proteome</keyword>
<dbReference type="RefSeq" id="WP_315947575.1">
    <property type="nucleotide sequence ID" value="NZ_JAWCUA010000010.1"/>
</dbReference>
<evidence type="ECO:0000313" key="3">
    <source>
        <dbReference type="Proteomes" id="UP001257914"/>
    </source>
</evidence>
<reference evidence="2 3" key="1">
    <citation type="submission" date="2023-10" db="EMBL/GenBank/DDBJ databases">
        <title>Psychrosphaera aquimaarina strain SW33 isolated from seawater.</title>
        <authorList>
            <person name="Bayburt H."/>
            <person name="Kim J.M."/>
            <person name="Choi B.J."/>
            <person name="Jeon C.O."/>
        </authorList>
    </citation>
    <scope>NUCLEOTIDE SEQUENCE [LARGE SCALE GENOMIC DNA]</scope>
    <source>
        <strain evidence="2 3">KCTC 52743</strain>
    </source>
</reference>
<accession>A0ABU3R2T0</accession>
<proteinExistence type="predicted"/>
<comment type="caution">
    <text evidence="2">The sequence shown here is derived from an EMBL/GenBank/DDBJ whole genome shotgun (WGS) entry which is preliminary data.</text>
</comment>
<gene>
    <name evidence="2" type="ORF">RT723_13480</name>
</gene>
<sequence length="150" mass="16653">MKTLFTAALFTLVSTQTFAQDTEYKFVALDNSEATDICLTAATVGYYKAKKIAKSSPLFNEVEFITTKCNGLSIRQFAKKYTEVANTTEEVINTVSYEFKPVDNDEASQLCAVAAKEGLREAINIGGRDAKFITCNGLRIETFARKFRNS</sequence>
<dbReference type="Proteomes" id="UP001257914">
    <property type="component" value="Unassembled WGS sequence"/>
</dbReference>
<name>A0ABU3R2T0_9GAMM</name>
<keyword evidence="1" id="KW-0732">Signal</keyword>